<evidence type="ECO:0000313" key="10">
    <source>
        <dbReference type="EMBL" id="KAJ8614584.1"/>
    </source>
</evidence>
<dbReference type="PANTHER" id="PTHR43066">
    <property type="entry name" value="RHOMBOID-RELATED PROTEIN"/>
    <property type="match status" value="1"/>
</dbReference>
<evidence type="ECO:0000256" key="5">
    <source>
        <dbReference type="ARBA" id="ARBA00022801"/>
    </source>
</evidence>
<gene>
    <name evidence="10" type="ORF">CTAYLR_004958</name>
</gene>
<dbReference type="InterPro" id="IPR022764">
    <property type="entry name" value="Peptidase_S54_rhomboid_dom"/>
</dbReference>
<protein>
    <recommendedName>
        <fullName evidence="9">Peptidase S54 rhomboid domain-containing protein</fullName>
    </recommendedName>
</protein>
<name>A0AAD7UPC7_9STRA</name>
<evidence type="ECO:0000256" key="8">
    <source>
        <dbReference type="SAM" id="Phobius"/>
    </source>
</evidence>
<dbReference type="AlphaFoldDB" id="A0AAD7UPC7"/>
<evidence type="ECO:0000256" key="7">
    <source>
        <dbReference type="ARBA" id="ARBA00023136"/>
    </source>
</evidence>
<dbReference type="GO" id="GO:0004252">
    <property type="term" value="F:serine-type endopeptidase activity"/>
    <property type="evidence" value="ECO:0007669"/>
    <property type="project" value="InterPro"/>
</dbReference>
<feature type="transmembrane region" description="Helical" evidence="8">
    <location>
        <begin position="91"/>
        <end position="108"/>
    </location>
</feature>
<keyword evidence="5" id="KW-0378">Hydrolase</keyword>
<dbReference type="Gene3D" id="1.20.1540.10">
    <property type="entry name" value="Rhomboid-like"/>
    <property type="match status" value="1"/>
</dbReference>
<keyword evidence="6 8" id="KW-1133">Transmembrane helix</keyword>
<dbReference type="EMBL" id="JAQMWT010000002">
    <property type="protein sequence ID" value="KAJ8614584.1"/>
    <property type="molecule type" value="Genomic_DNA"/>
</dbReference>
<keyword evidence="11" id="KW-1185">Reference proteome</keyword>
<evidence type="ECO:0000313" key="11">
    <source>
        <dbReference type="Proteomes" id="UP001230188"/>
    </source>
</evidence>
<feature type="domain" description="Peptidase S54 rhomboid" evidence="9">
    <location>
        <begin position="52"/>
        <end position="185"/>
    </location>
</feature>
<proteinExistence type="inferred from homology"/>
<evidence type="ECO:0000256" key="3">
    <source>
        <dbReference type="ARBA" id="ARBA00022670"/>
    </source>
</evidence>
<dbReference type="GO" id="GO:0006508">
    <property type="term" value="P:proteolysis"/>
    <property type="evidence" value="ECO:0007669"/>
    <property type="project" value="UniProtKB-KW"/>
</dbReference>
<dbReference type="Pfam" id="PF01694">
    <property type="entry name" value="Rhomboid"/>
    <property type="match status" value="1"/>
</dbReference>
<reference evidence="10" key="1">
    <citation type="submission" date="2023-01" db="EMBL/GenBank/DDBJ databases">
        <title>Metagenome sequencing of chrysophaentin producing Chrysophaeum taylorii.</title>
        <authorList>
            <person name="Davison J."/>
            <person name="Bewley C."/>
        </authorList>
    </citation>
    <scope>NUCLEOTIDE SEQUENCE</scope>
    <source>
        <strain evidence="10">NIES-1699</strain>
    </source>
</reference>
<dbReference type="PANTHER" id="PTHR43066:SF1">
    <property type="entry name" value="RHOMBOID PROTEIN 2"/>
    <property type="match status" value="1"/>
</dbReference>
<dbReference type="GO" id="GO:0016020">
    <property type="term" value="C:membrane"/>
    <property type="evidence" value="ECO:0007669"/>
    <property type="project" value="UniProtKB-SubCell"/>
</dbReference>
<sequence length="222" mass="23930">MLGAKIYQEYESLEIKPPVTFGLIGILVGLHIAPAFRSSLNEVCLSARAYDLQRVVMSALTHADDVHLYYNVGSFLVKGVLLEQRMGSETFFAFVAFSVFSSAAIYVALSSLLYDAGCAVGFSAALFAMKVVLNRDHGPEDRASVWGISVAARHAHWLEIVVASYVNPRSSLLGHAAGALAGLLWLSLPDMKKAAPGAFRGATTTPRYAYARGTAPSERVFI</sequence>
<keyword evidence="7 8" id="KW-0472">Membrane</keyword>
<evidence type="ECO:0000256" key="1">
    <source>
        <dbReference type="ARBA" id="ARBA00004141"/>
    </source>
</evidence>
<comment type="subcellular location">
    <subcellularLocation>
        <location evidence="1">Membrane</location>
        <topology evidence="1">Multi-pass membrane protein</topology>
    </subcellularLocation>
</comment>
<organism evidence="10 11">
    <name type="scientific">Chrysophaeum taylorii</name>
    <dbReference type="NCBI Taxonomy" id="2483200"/>
    <lineage>
        <taxon>Eukaryota</taxon>
        <taxon>Sar</taxon>
        <taxon>Stramenopiles</taxon>
        <taxon>Ochrophyta</taxon>
        <taxon>Pelagophyceae</taxon>
        <taxon>Pelagomonadales</taxon>
        <taxon>Pelagomonadaceae</taxon>
        <taxon>Chrysophaeum</taxon>
    </lineage>
</organism>
<evidence type="ECO:0000256" key="6">
    <source>
        <dbReference type="ARBA" id="ARBA00022989"/>
    </source>
</evidence>
<dbReference type="InterPro" id="IPR035952">
    <property type="entry name" value="Rhomboid-like_sf"/>
</dbReference>
<comment type="caution">
    <text evidence="10">The sequence shown here is derived from an EMBL/GenBank/DDBJ whole genome shotgun (WGS) entry which is preliminary data.</text>
</comment>
<keyword evidence="4 8" id="KW-0812">Transmembrane</keyword>
<evidence type="ECO:0000256" key="2">
    <source>
        <dbReference type="ARBA" id="ARBA00009045"/>
    </source>
</evidence>
<dbReference type="SUPFAM" id="SSF144091">
    <property type="entry name" value="Rhomboid-like"/>
    <property type="match status" value="1"/>
</dbReference>
<dbReference type="Proteomes" id="UP001230188">
    <property type="component" value="Unassembled WGS sequence"/>
</dbReference>
<accession>A0AAD7UPC7</accession>
<keyword evidence="3" id="KW-0645">Protease</keyword>
<evidence type="ECO:0000256" key="4">
    <source>
        <dbReference type="ARBA" id="ARBA00022692"/>
    </source>
</evidence>
<evidence type="ECO:0000259" key="9">
    <source>
        <dbReference type="Pfam" id="PF01694"/>
    </source>
</evidence>
<comment type="similarity">
    <text evidence="2">Belongs to the peptidase S54 family.</text>
</comment>